<dbReference type="PANTHER" id="PTHR16557:SF2">
    <property type="entry name" value="NUCLEIC ACID DIOXYGENASE ALKBH1"/>
    <property type="match status" value="1"/>
</dbReference>
<dbReference type="Proteomes" id="UP000199517">
    <property type="component" value="Unassembled WGS sequence"/>
</dbReference>
<dbReference type="SUPFAM" id="SSF51197">
    <property type="entry name" value="Clavaminate synthase-like"/>
    <property type="match status" value="1"/>
</dbReference>
<evidence type="ECO:0000256" key="2">
    <source>
        <dbReference type="ARBA" id="ARBA00022964"/>
    </source>
</evidence>
<dbReference type="PANTHER" id="PTHR16557">
    <property type="entry name" value="ALKYLATED DNA REPAIR PROTEIN ALKB-RELATED"/>
    <property type="match status" value="1"/>
</dbReference>
<evidence type="ECO:0000256" key="5">
    <source>
        <dbReference type="PIRSR" id="PIRSR604574-1"/>
    </source>
</evidence>
<dbReference type="InterPro" id="IPR005123">
    <property type="entry name" value="Oxoglu/Fe-dep_dioxygenase_dom"/>
</dbReference>
<keyword evidence="8" id="KW-0489">Methyltransferase</keyword>
<dbReference type="GO" id="GO:0005737">
    <property type="term" value="C:cytoplasm"/>
    <property type="evidence" value="ECO:0007669"/>
    <property type="project" value="TreeGrafter"/>
</dbReference>
<dbReference type="GO" id="GO:0008198">
    <property type="term" value="F:ferrous iron binding"/>
    <property type="evidence" value="ECO:0007669"/>
    <property type="project" value="TreeGrafter"/>
</dbReference>
<keyword evidence="4 6" id="KW-0408">Iron</keyword>
<dbReference type="InterPro" id="IPR037151">
    <property type="entry name" value="AlkB-like_sf"/>
</dbReference>
<feature type="binding site" evidence="6">
    <location>
        <position position="155"/>
    </location>
    <ligand>
        <name>Fe cation</name>
        <dbReference type="ChEBI" id="CHEBI:24875"/>
        <note>catalytic</note>
    </ligand>
</feature>
<feature type="binding site" evidence="5">
    <location>
        <begin position="144"/>
        <end position="146"/>
    </location>
    <ligand>
        <name>2-oxoglutarate</name>
        <dbReference type="ChEBI" id="CHEBI:16810"/>
    </ligand>
</feature>
<evidence type="ECO:0000313" key="9">
    <source>
        <dbReference type="Proteomes" id="UP000199517"/>
    </source>
</evidence>
<dbReference type="Pfam" id="PF13532">
    <property type="entry name" value="2OG-FeII_Oxy_2"/>
    <property type="match status" value="1"/>
</dbReference>
<dbReference type="STRING" id="32040.SAMN04489710_102148"/>
<accession>A0A1I1SDT4</accession>
<dbReference type="InterPro" id="IPR004574">
    <property type="entry name" value="Alkb"/>
</dbReference>
<evidence type="ECO:0000256" key="4">
    <source>
        <dbReference type="ARBA" id="ARBA00023004"/>
    </source>
</evidence>
<sequence length="237" mass="25370">MQDPGDGAMWKTAALRTAMPPDLFDTDDDPAAPAGRLPLGPGAVLLRGFARPQAQALRADVLAVAQAAPWRHMETPGGRAMSVGTTSCGALGWVSDRRGYRYARHDPASGKPWPAMPARFEQLAHDAAAAAGFDGFRPDACLINRYAPGARLSLHQDRDERDLQAPIVSVSLGLDAVFLWGGFERAGPAARVALRHGDVVVWGGVDRLRFHGVMPVPQGEHPDWGAARVNLTFRKAG</sequence>
<organism evidence="8 9">
    <name type="scientific">Paracidovorax konjaci</name>
    <dbReference type="NCBI Taxonomy" id="32040"/>
    <lineage>
        <taxon>Bacteria</taxon>
        <taxon>Pseudomonadati</taxon>
        <taxon>Pseudomonadota</taxon>
        <taxon>Betaproteobacteria</taxon>
        <taxon>Burkholderiales</taxon>
        <taxon>Comamonadaceae</taxon>
        <taxon>Paracidovorax</taxon>
    </lineage>
</organism>
<evidence type="ECO:0000313" key="8">
    <source>
        <dbReference type="EMBL" id="SFD44655.1"/>
    </source>
</evidence>
<dbReference type="GO" id="GO:0032259">
    <property type="term" value="P:methylation"/>
    <property type="evidence" value="ECO:0007669"/>
    <property type="project" value="UniProtKB-KW"/>
</dbReference>
<dbReference type="GO" id="GO:0035515">
    <property type="term" value="F:oxidative RNA demethylase activity"/>
    <property type="evidence" value="ECO:0007669"/>
    <property type="project" value="TreeGrafter"/>
</dbReference>
<evidence type="ECO:0000256" key="6">
    <source>
        <dbReference type="PIRSR" id="PIRSR604574-2"/>
    </source>
</evidence>
<feature type="binding site" evidence="5">
    <location>
        <position position="159"/>
    </location>
    <ligand>
        <name>substrate</name>
    </ligand>
</feature>
<feature type="binding site" evidence="5">
    <location>
        <begin position="228"/>
        <end position="234"/>
    </location>
    <ligand>
        <name>2-oxoglutarate</name>
        <dbReference type="ChEBI" id="CHEBI:16810"/>
    </ligand>
</feature>
<dbReference type="NCBIfam" id="NF011930">
    <property type="entry name" value="PRK15401.1"/>
    <property type="match status" value="1"/>
</dbReference>
<dbReference type="GO" id="GO:0008168">
    <property type="term" value="F:methyltransferase activity"/>
    <property type="evidence" value="ECO:0007669"/>
    <property type="project" value="UniProtKB-KW"/>
</dbReference>
<feature type="binding site" evidence="6">
    <location>
        <position position="211"/>
    </location>
    <ligand>
        <name>Fe cation</name>
        <dbReference type="ChEBI" id="CHEBI:24875"/>
        <note>catalytic</note>
    </ligand>
</feature>
<evidence type="ECO:0000259" key="7">
    <source>
        <dbReference type="PROSITE" id="PS51471"/>
    </source>
</evidence>
<dbReference type="AlphaFoldDB" id="A0A1I1SDT4"/>
<gene>
    <name evidence="8" type="ORF">SAMN04489710_102148</name>
</gene>
<protein>
    <submittedName>
        <fullName evidence="8">Alkylated DNA repair protein (DNA oxidative demethylase)</fullName>
    </submittedName>
</protein>
<keyword evidence="8" id="KW-0808">Transferase</keyword>
<dbReference type="InterPro" id="IPR027450">
    <property type="entry name" value="AlkB-like"/>
</dbReference>
<feature type="binding site" evidence="5">
    <location>
        <position position="185"/>
    </location>
    <ligand>
        <name>substrate</name>
    </ligand>
</feature>
<dbReference type="Gene3D" id="2.60.120.590">
    <property type="entry name" value="Alpha-ketoglutarate-dependent dioxygenase AlkB-like"/>
    <property type="match status" value="1"/>
</dbReference>
<dbReference type="GO" id="GO:0035513">
    <property type="term" value="P:oxidative RNA demethylation"/>
    <property type="evidence" value="ECO:0007669"/>
    <property type="project" value="TreeGrafter"/>
</dbReference>
<evidence type="ECO:0000256" key="3">
    <source>
        <dbReference type="ARBA" id="ARBA00023002"/>
    </source>
</evidence>
<name>A0A1I1SDT4_9BURK</name>
<keyword evidence="3" id="KW-0560">Oxidoreductase</keyword>
<keyword evidence="2" id="KW-0223">Dioxygenase</keyword>
<evidence type="ECO:0000256" key="1">
    <source>
        <dbReference type="ARBA" id="ARBA00022723"/>
    </source>
</evidence>
<feature type="domain" description="Fe2OG dioxygenase" evidence="7">
    <location>
        <begin position="137"/>
        <end position="237"/>
    </location>
</feature>
<reference evidence="9" key="1">
    <citation type="submission" date="2016-10" db="EMBL/GenBank/DDBJ databases">
        <authorList>
            <person name="Varghese N."/>
            <person name="Submissions S."/>
        </authorList>
    </citation>
    <scope>NUCLEOTIDE SEQUENCE [LARGE SCALE GENOMIC DNA]</scope>
    <source>
        <strain evidence="9">DSM 7481</strain>
    </source>
</reference>
<comment type="cofactor">
    <cofactor evidence="6">
        <name>Fe(2+)</name>
        <dbReference type="ChEBI" id="CHEBI:29033"/>
    </cofactor>
    <text evidence="6">Binds 1 Fe(2+) ion per subunit.</text>
</comment>
<keyword evidence="9" id="KW-1185">Reference proteome</keyword>
<feature type="binding site" evidence="6">
    <location>
        <position position="157"/>
    </location>
    <ligand>
        <name>Fe cation</name>
        <dbReference type="ChEBI" id="CHEBI:24875"/>
        <note>catalytic</note>
    </ligand>
</feature>
<dbReference type="PROSITE" id="PS51471">
    <property type="entry name" value="FE2OG_OXY"/>
    <property type="match status" value="1"/>
</dbReference>
<feature type="binding site" evidence="5">
    <location>
        <begin position="100"/>
        <end position="102"/>
    </location>
    <ligand>
        <name>substrate</name>
    </ligand>
</feature>
<proteinExistence type="predicted"/>
<feature type="binding site" evidence="5">
    <location>
        <position position="93"/>
    </location>
    <ligand>
        <name>substrate</name>
    </ligand>
</feature>
<dbReference type="EMBL" id="FOMQ01000002">
    <property type="protein sequence ID" value="SFD44655.1"/>
    <property type="molecule type" value="Genomic_DNA"/>
</dbReference>
<dbReference type="GO" id="GO:0035516">
    <property type="term" value="F:broad specificity oxidative DNA demethylase activity"/>
    <property type="evidence" value="ECO:0007669"/>
    <property type="project" value="TreeGrafter"/>
</dbReference>
<keyword evidence="1 6" id="KW-0479">Metal-binding</keyword>